<keyword evidence="2" id="KW-1185">Reference proteome</keyword>
<proteinExistence type="predicted"/>
<dbReference type="RefSeq" id="WP_164535540.1">
    <property type="nucleotide sequence ID" value="NZ_JAALFG010000005.1"/>
</dbReference>
<sequence length="103" mass="11114">MTKKLLTFVEVDLDYCSLRYGEGACPATMSGASPTGDHKCFNTPATCQVREAFLNQPVTLRFAKGTAYLAESGIEAIPAIEAENFSPPTVSLGRTLVRGPRCR</sequence>
<comment type="caution">
    <text evidence="1">The sequence shown here is derived from an EMBL/GenBank/DDBJ whole genome shotgun (WGS) entry which is preliminary data.</text>
</comment>
<protein>
    <submittedName>
        <fullName evidence="1">Uncharacterized protein</fullName>
    </submittedName>
</protein>
<accession>A0A6M1T3A1</accession>
<name>A0A6M1T3A1_9HYPH</name>
<reference evidence="1 2" key="1">
    <citation type="submission" date="2020-02" db="EMBL/GenBank/DDBJ databases">
        <authorList>
            <person name="Khan S.A."/>
            <person name="Jeon C.O."/>
            <person name="Chun B.H."/>
        </authorList>
    </citation>
    <scope>NUCLEOTIDE SEQUENCE [LARGE SCALE GENOMIC DNA]</scope>
    <source>
        <strain evidence="1 2">H239</strain>
    </source>
</reference>
<gene>
    <name evidence="1" type="ORF">G5575_18090</name>
</gene>
<dbReference type="EMBL" id="JAALFG010000005">
    <property type="protein sequence ID" value="NGP19291.1"/>
    <property type="molecule type" value="Genomic_DNA"/>
</dbReference>
<reference evidence="1 2" key="2">
    <citation type="submission" date="2020-03" db="EMBL/GenBank/DDBJ databases">
        <title>Devosia chinhatensis sp. nov., isolated from a hexachlorocyclohexane (HCH) dump site in India.</title>
        <authorList>
            <person name="Kumar M."/>
            <person name="Lal R."/>
        </authorList>
    </citation>
    <scope>NUCLEOTIDE SEQUENCE [LARGE SCALE GENOMIC DNA]</scope>
    <source>
        <strain evidence="1 2">H239</strain>
    </source>
</reference>
<evidence type="ECO:0000313" key="1">
    <source>
        <dbReference type="EMBL" id="NGP19291.1"/>
    </source>
</evidence>
<organism evidence="1 2">
    <name type="scientific">Devosia aurantiaca</name>
    <dbReference type="NCBI Taxonomy" id="2714858"/>
    <lineage>
        <taxon>Bacteria</taxon>
        <taxon>Pseudomonadati</taxon>
        <taxon>Pseudomonadota</taxon>
        <taxon>Alphaproteobacteria</taxon>
        <taxon>Hyphomicrobiales</taxon>
        <taxon>Devosiaceae</taxon>
        <taxon>Devosia</taxon>
    </lineage>
</organism>
<dbReference type="Proteomes" id="UP000474802">
    <property type="component" value="Unassembled WGS sequence"/>
</dbReference>
<evidence type="ECO:0000313" key="2">
    <source>
        <dbReference type="Proteomes" id="UP000474802"/>
    </source>
</evidence>
<dbReference type="AlphaFoldDB" id="A0A6M1T3A1"/>